<evidence type="ECO:0000313" key="3">
    <source>
        <dbReference type="Proteomes" id="UP000010846"/>
    </source>
</evidence>
<evidence type="ECO:0000313" key="2">
    <source>
        <dbReference type="EMBL" id="AGB17421.1"/>
    </source>
</evidence>
<dbReference type="GeneID" id="14377799"/>
<keyword evidence="2" id="KW-0238">DNA-binding</keyword>
<dbReference type="KEGG" id="hru:Halru_2851"/>
<gene>
    <name evidence="2" type="ordered locus">Halru_2851</name>
</gene>
<keyword evidence="3" id="KW-1185">Reference proteome</keyword>
<reference evidence="2" key="1">
    <citation type="submission" date="2011-09" db="EMBL/GenBank/DDBJ databases">
        <title>Complete sequence of Halovivax ruber XH-70.</title>
        <authorList>
            <consortium name="US DOE Joint Genome Institute"/>
            <person name="Lucas S."/>
            <person name="Han J."/>
            <person name="Lapidus A."/>
            <person name="Cheng J.-F."/>
            <person name="Goodwin L."/>
            <person name="Pitluck S."/>
            <person name="Peters L."/>
            <person name="Mikhailova N."/>
            <person name="Davenport K."/>
            <person name="Detter J.C."/>
            <person name="Han C."/>
            <person name="Tapia R."/>
            <person name="Land M."/>
            <person name="Hauser L."/>
            <person name="Kyrpides N."/>
            <person name="Ivanova N."/>
            <person name="Pagani I."/>
            <person name="Sproer C."/>
            <person name="Anderson I."/>
            <person name="Woyke T."/>
        </authorList>
    </citation>
    <scope>NUCLEOTIDE SEQUENCE</scope>
    <source>
        <strain evidence="2">XH-70</strain>
    </source>
</reference>
<dbReference type="AlphaFoldDB" id="L0IGS6"/>
<accession>L0IGS6</accession>
<feature type="domain" description="Ribbon-helix-helix protein CopG" evidence="1">
    <location>
        <begin position="1"/>
        <end position="37"/>
    </location>
</feature>
<dbReference type="InterPro" id="IPR002145">
    <property type="entry name" value="CopG"/>
</dbReference>
<sequence length="174" mass="20162">MRLTVNLDDETSERLEGLSAAEGVSKSQIVRDAIGHYDRLQREWEQVEEERLQWYVRLLASSEHIILDVDHLDTLLDAVEDPEALVPTWRDIGRRHGIEWGSQFDSLEKKLRVLEYCNLFRITALDDEQFALTFNNETEATLIAAFIEGECEELGFDIDIRQIDRKLVVTDRTG</sequence>
<dbReference type="RefSeq" id="WP_007701894.1">
    <property type="nucleotide sequence ID" value="NC_019964.1"/>
</dbReference>
<dbReference type="Pfam" id="PF01402">
    <property type="entry name" value="RHH_1"/>
    <property type="match status" value="1"/>
</dbReference>
<proteinExistence type="predicted"/>
<dbReference type="OrthoDB" id="167615at2157"/>
<dbReference type="Gene3D" id="1.10.1220.10">
    <property type="entry name" value="Met repressor-like"/>
    <property type="match status" value="1"/>
</dbReference>
<organism evidence="2 3">
    <name type="scientific">Halovivax ruber (strain DSM 18193 / JCM 13892 / XH-70)</name>
    <dbReference type="NCBI Taxonomy" id="797302"/>
    <lineage>
        <taxon>Archaea</taxon>
        <taxon>Methanobacteriati</taxon>
        <taxon>Methanobacteriota</taxon>
        <taxon>Stenosarchaea group</taxon>
        <taxon>Halobacteria</taxon>
        <taxon>Halobacteriales</taxon>
        <taxon>Natrialbaceae</taxon>
        <taxon>Halovivax</taxon>
    </lineage>
</organism>
<dbReference type="Proteomes" id="UP000010846">
    <property type="component" value="Chromosome"/>
</dbReference>
<dbReference type="HOGENOM" id="CLU_104048_0_0_2"/>
<dbReference type="GO" id="GO:0003677">
    <property type="term" value="F:DNA binding"/>
    <property type="evidence" value="ECO:0007669"/>
    <property type="project" value="UniProtKB-KW"/>
</dbReference>
<name>L0IGS6_HALRX</name>
<dbReference type="EMBL" id="CP003050">
    <property type="protein sequence ID" value="AGB17421.1"/>
    <property type="molecule type" value="Genomic_DNA"/>
</dbReference>
<protein>
    <submittedName>
        <fullName evidence="2">Putative transcriptional regulator with CopG/Arc/MetJ DNA-binding domain and metal-binding domain</fullName>
    </submittedName>
</protein>
<dbReference type="InterPro" id="IPR013321">
    <property type="entry name" value="Arc_rbn_hlx_hlx"/>
</dbReference>
<evidence type="ECO:0000259" key="1">
    <source>
        <dbReference type="Pfam" id="PF01402"/>
    </source>
</evidence>
<dbReference type="GO" id="GO:0006355">
    <property type="term" value="P:regulation of DNA-templated transcription"/>
    <property type="evidence" value="ECO:0007669"/>
    <property type="project" value="InterPro"/>
</dbReference>
<dbReference type="CDD" id="cd22235">
    <property type="entry name" value="RHH_CopG_archaea"/>
    <property type="match status" value="1"/>
</dbReference>
<dbReference type="eggNOG" id="arCOG04451">
    <property type="taxonomic scope" value="Archaea"/>
</dbReference>